<comment type="similarity">
    <text evidence="1">Belongs to the universal stress protein A family.</text>
</comment>
<dbReference type="STRING" id="683260.SAMN05421874_10599"/>
<dbReference type="PRINTS" id="PR01438">
    <property type="entry name" value="UNVRSLSTRESS"/>
</dbReference>
<feature type="domain" description="UspA" evidence="2">
    <location>
        <begin position="2"/>
        <end position="136"/>
    </location>
</feature>
<dbReference type="OrthoDB" id="9816117at2"/>
<dbReference type="EMBL" id="FNFB01000005">
    <property type="protein sequence ID" value="SDK09430.1"/>
    <property type="molecule type" value="Genomic_DNA"/>
</dbReference>
<dbReference type="Pfam" id="PF00582">
    <property type="entry name" value="Usp"/>
    <property type="match status" value="2"/>
</dbReference>
<dbReference type="Proteomes" id="UP000198683">
    <property type="component" value="Unassembled WGS sequence"/>
</dbReference>
<gene>
    <name evidence="3" type="ORF">SAMN05421874_10599</name>
</gene>
<evidence type="ECO:0000313" key="3">
    <source>
        <dbReference type="EMBL" id="SDK09430.1"/>
    </source>
</evidence>
<dbReference type="PANTHER" id="PTHR46268">
    <property type="entry name" value="STRESS RESPONSE PROTEIN NHAX"/>
    <property type="match status" value="1"/>
</dbReference>
<keyword evidence="4" id="KW-1185">Reference proteome</keyword>
<evidence type="ECO:0000313" key="4">
    <source>
        <dbReference type="Proteomes" id="UP000198683"/>
    </source>
</evidence>
<proteinExistence type="inferred from homology"/>
<dbReference type="InterPro" id="IPR006016">
    <property type="entry name" value="UspA"/>
</dbReference>
<name>A0A1G8Z5A6_9ACTN</name>
<evidence type="ECO:0000256" key="1">
    <source>
        <dbReference type="ARBA" id="ARBA00008791"/>
    </source>
</evidence>
<reference evidence="3 4" key="1">
    <citation type="submission" date="2016-10" db="EMBL/GenBank/DDBJ databases">
        <authorList>
            <person name="de Groot N.N."/>
        </authorList>
    </citation>
    <scope>NUCLEOTIDE SEQUENCE [LARGE SCALE GENOMIC DNA]</scope>
    <source>
        <strain evidence="3 4">CGMCC 4.5681</strain>
    </source>
</reference>
<dbReference type="SUPFAM" id="SSF52402">
    <property type="entry name" value="Adenine nucleotide alpha hydrolases-like"/>
    <property type="match status" value="2"/>
</dbReference>
<dbReference type="InterPro" id="IPR014729">
    <property type="entry name" value="Rossmann-like_a/b/a_fold"/>
</dbReference>
<accession>A0A1G8Z5A6</accession>
<evidence type="ECO:0000259" key="2">
    <source>
        <dbReference type="Pfam" id="PF00582"/>
    </source>
</evidence>
<dbReference type="RefSeq" id="WP_090762473.1">
    <property type="nucleotide sequence ID" value="NZ_FNFB01000005.1"/>
</dbReference>
<protein>
    <submittedName>
        <fullName evidence="3">Nucleotide-binding universal stress protein, UspA family</fullName>
    </submittedName>
</protein>
<dbReference type="AlphaFoldDB" id="A0A1G8Z5A6"/>
<dbReference type="Gene3D" id="3.40.50.620">
    <property type="entry name" value="HUPs"/>
    <property type="match status" value="2"/>
</dbReference>
<feature type="domain" description="UspA" evidence="2">
    <location>
        <begin position="146"/>
        <end position="276"/>
    </location>
</feature>
<dbReference type="InterPro" id="IPR006015">
    <property type="entry name" value="Universal_stress_UspA"/>
</dbReference>
<dbReference type="PANTHER" id="PTHR46268:SF6">
    <property type="entry name" value="UNIVERSAL STRESS PROTEIN UP12"/>
    <property type="match status" value="1"/>
</dbReference>
<organism evidence="3 4">
    <name type="scientific">Nonomuraea maritima</name>
    <dbReference type="NCBI Taxonomy" id="683260"/>
    <lineage>
        <taxon>Bacteria</taxon>
        <taxon>Bacillati</taxon>
        <taxon>Actinomycetota</taxon>
        <taxon>Actinomycetes</taxon>
        <taxon>Streptosporangiales</taxon>
        <taxon>Streptosporangiaceae</taxon>
        <taxon>Nonomuraea</taxon>
    </lineage>
</organism>
<sequence>MIIVGVDGSRTGLEATGWAATEAKLRRAPLTVAYAVPKWLCENEADHYPEISRWMRDSARTVLATAEDRARREWPQVAVESVLLPGDPRTALVEASEQAELLVVGNRGVGGVRGLLVGSVAHGIATHARTDVVLVHHRPTAQHGEVVTGTDGSPHAERAVDFAFREAELRSARLRVVYAFAWPRSTGFEPADRDSEREALDMLNERLSDHRERHPTVDVVTEVVHGHPLEVLREAAAAADLLVVGSRGHGQVAGMLLGSISQGLLHHAPCPLAIMRGTDHSP</sequence>